<comment type="caution">
    <text evidence="2">The sequence shown here is derived from an EMBL/GenBank/DDBJ whole genome shotgun (WGS) entry which is preliminary data.</text>
</comment>
<sequence>MRRTTDPGSPALTFASLPNVFRARSLPLKHFEQYSSGYGNEVRPGNPVGKGRARSKKEA</sequence>
<proteinExistence type="predicted"/>
<keyword evidence="3" id="KW-1185">Reference proteome</keyword>
<dbReference type="EMBL" id="BAAAXF010000033">
    <property type="protein sequence ID" value="GAA3497433.1"/>
    <property type="molecule type" value="Genomic_DNA"/>
</dbReference>
<dbReference type="Proteomes" id="UP001501455">
    <property type="component" value="Unassembled WGS sequence"/>
</dbReference>
<protein>
    <submittedName>
        <fullName evidence="2">Uncharacterized protein</fullName>
    </submittedName>
</protein>
<evidence type="ECO:0000256" key="1">
    <source>
        <dbReference type="SAM" id="MobiDB-lite"/>
    </source>
</evidence>
<evidence type="ECO:0000313" key="2">
    <source>
        <dbReference type="EMBL" id="GAA3497433.1"/>
    </source>
</evidence>
<name>A0ABP6TQ51_9ACTN</name>
<organism evidence="2 3">
    <name type="scientific">Streptomyces prasinosporus</name>
    <dbReference type="NCBI Taxonomy" id="68256"/>
    <lineage>
        <taxon>Bacteria</taxon>
        <taxon>Bacillati</taxon>
        <taxon>Actinomycetota</taxon>
        <taxon>Actinomycetes</taxon>
        <taxon>Kitasatosporales</taxon>
        <taxon>Streptomycetaceae</taxon>
        <taxon>Streptomyces</taxon>
        <taxon>Streptomyces albogriseolus group</taxon>
    </lineage>
</organism>
<gene>
    <name evidence="2" type="ORF">GCM10019016_045360</name>
</gene>
<reference evidence="3" key="1">
    <citation type="journal article" date="2019" name="Int. J. Syst. Evol. Microbiol.">
        <title>The Global Catalogue of Microorganisms (GCM) 10K type strain sequencing project: providing services to taxonomists for standard genome sequencing and annotation.</title>
        <authorList>
            <consortium name="The Broad Institute Genomics Platform"/>
            <consortium name="The Broad Institute Genome Sequencing Center for Infectious Disease"/>
            <person name="Wu L."/>
            <person name="Ma J."/>
        </authorList>
    </citation>
    <scope>NUCLEOTIDE SEQUENCE [LARGE SCALE GENOMIC DNA]</scope>
    <source>
        <strain evidence="3">JCM 4816</strain>
    </source>
</reference>
<evidence type="ECO:0000313" key="3">
    <source>
        <dbReference type="Proteomes" id="UP001501455"/>
    </source>
</evidence>
<accession>A0ABP6TQ51</accession>
<feature type="region of interest" description="Disordered" evidence="1">
    <location>
        <begin position="34"/>
        <end position="59"/>
    </location>
</feature>